<dbReference type="Proteomes" id="UP000018948">
    <property type="component" value="Unassembled WGS sequence"/>
</dbReference>
<keyword evidence="3" id="KW-0418">Kinase</keyword>
<sequence length="114" mass="12938">MAKGLTYLHNHNPIVIHRDLKSQNILLDDRMNFGLFNFRDVGKTMSIFGSSLEWLLNDIMNGVAGGNLRPTVPDGTPARLARQLEDCWVKKQDQRPTFNELVPRLEAMIKSFAA</sequence>
<evidence type="ECO:0000256" key="3">
    <source>
        <dbReference type="ARBA" id="ARBA00022777"/>
    </source>
</evidence>
<feature type="domain" description="Protein kinase" evidence="5">
    <location>
        <begin position="1"/>
        <end position="114"/>
    </location>
</feature>
<keyword evidence="1" id="KW-0808">Transferase</keyword>
<name>W2ZQ79_PHYNI</name>
<dbReference type="InterPro" id="IPR051681">
    <property type="entry name" value="Ser/Thr_Kinases-Pseudokinases"/>
</dbReference>
<dbReference type="GO" id="GO:0004674">
    <property type="term" value="F:protein serine/threonine kinase activity"/>
    <property type="evidence" value="ECO:0007669"/>
    <property type="project" value="TreeGrafter"/>
</dbReference>
<evidence type="ECO:0000256" key="2">
    <source>
        <dbReference type="ARBA" id="ARBA00022741"/>
    </source>
</evidence>
<evidence type="ECO:0000256" key="4">
    <source>
        <dbReference type="ARBA" id="ARBA00022840"/>
    </source>
</evidence>
<dbReference type="PROSITE" id="PS00108">
    <property type="entry name" value="PROTEIN_KINASE_ST"/>
    <property type="match status" value="1"/>
</dbReference>
<protein>
    <recommendedName>
        <fullName evidence="5">Protein kinase domain-containing protein</fullName>
    </recommendedName>
</protein>
<organism evidence="6 7">
    <name type="scientific">Phytophthora nicotianae P10297</name>
    <dbReference type="NCBI Taxonomy" id="1317064"/>
    <lineage>
        <taxon>Eukaryota</taxon>
        <taxon>Sar</taxon>
        <taxon>Stramenopiles</taxon>
        <taxon>Oomycota</taxon>
        <taxon>Peronosporomycetes</taxon>
        <taxon>Peronosporales</taxon>
        <taxon>Peronosporaceae</taxon>
        <taxon>Phytophthora</taxon>
    </lineage>
</organism>
<accession>W2ZQ79</accession>
<evidence type="ECO:0000313" key="7">
    <source>
        <dbReference type="Proteomes" id="UP000018948"/>
    </source>
</evidence>
<comment type="caution">
    <text evidence="6">The sequence shown here is derived from an EMBL/GenBank/DDBJ whole genome shotgun (WGS) entry which is preliminary data.</text>
</comment>
<dbReference type="PANTHER" id="PTHR44329:SF288">
    <property type="entry name" value="MITOGEN-ACTIVATED PROTEIN KINASE KINASE KINASE 20"/>
    <property type="match status" value="1"/>
</dbReference>
<proteinExistence type="predicted"/>
<dbReference type="AlphaFoldDB" id="W2ZQ79"/>
<dbReference type="PROSITE" id="PS50011">
    <property type="entry name" value="PROTEIN_KINASE_DOM"/>
    <property type="match status" value="1"/>
</dbReference>
<evidence type="ECO:0000259" key="5">
    <source>
        <dbReference type="PROSITE" id="PS50011"/>
    </source>
</evidence>
<evidence type="ECO:0000313" key="6">
    <source>
        <dbReference type="EMBL" id="ETP49146.1"/>
    </source>
</evidence>
<dbReference type="PANTHER" id="PTHR44329">
    <property type="entry name" value="SERINE/THREONINE-PROTEIN KINASE TNNI3K-RELATED"/>
    <property type="match status" value="1"/>
</dbReference>
<gene>
    <name evidence="6" type="ORF">F442_05245</name>
</gene>
<dbReference type="InterPro" id="IPR008271">
    <property type="entry name" value="Ser/Thr_kinase_AS"/>
</dbReference>
<dbReference type="SUPFAM" id="SSF56112">
    <property type="entry name" value="Protein kinase-like (PK-like)"/>
    <property type="match status" value="1"/>
</dbReference>
<evidence type="ECO:0000256" key="1">
    <source>
        <dbReference type="ARBA" id="ARBA00022679"/>
    </source>
</evidence>
<dbReference type="Gene3D" id="1.10.510.10">
    <property type="entry name" value="Transferase(Phosphotransferase) domain 1"/>
    <property type="match status" value="2"/>
</dbReference>
<dbReference type="InterPro" id="IPR000719">
    <property type="entry name" value="Prot_kinase_dom"/>
</dbReference>
<dbReference type="GO" id="GO:0005524">
    <property type="term" value="F:ATP binding"/>
    <property type="evidence" value="ECO:0007669"/>
    <property type="project" value="UniProtKB-KW"/>
</dbReference>
<keyword evidence="4" id="KW-0067">ATP-binding</keyword>
<dbReference type="EMBL" id="ANIY01001139">
    <property type="protein sequence ID" value="ETP49146.1"/>
    <property type="molecule type" value="Genomic_DNA"/>
</dbReference>
<keyword evidence="2" id="KW-0547">Nucleotide-binding</keyword>
<reference evidence="6 7" key="1">
    <citation type="submission" date="2013-11" db="EMBL/GenBank/DDBJ databases">
        <title>The Genome Sequence of Phytophthora parasitica P10297.</title>
        <authorList>
            <consortium name="The Broad Institute Genomics Platform"/>
            <person name="Russ C."/>
            <person name="Tyler B."/>
            <person name="Panabieres F."/>
            <person name="Shan W."/>
            <person name="Tripathy S."/>
            <person name="Grunwald N."/>
            <person name="Machado M."/>
            <person name="Johnson C.S."/>
            <person name="Walker B."/>
            <person name="Young S.K."/>
            <person name="Zeng Q."/>
            <person name="Gargeya S."/>
            <person name="Fitzgerald M."/>
            <person name="Haas B."/>
            <person name="Abouelleil A."/>
            <person name="Allen A.W."/>
            <person name="Alvarado L."/>
            <person name="Arachchi H.M."/>
            <person name="Berlin A.M."/>
            <person name="Chapman S.B."/>
            <person name="Gainer-Dewar J."/>
            <person name="Goldberg J."/>
            <person name="Griggs A."/>
            <person name="Gujja S."/>
            <person name="Hansen M."/>
            <person name="Howarth C."/>
            <person name="Imamovic A."/>
            <person name="Ireland A."/>
            <person name="Larimer J."/>
            <person name="McCowan C."/>
            <person name="Murphy C."/>
            <person name="Pearson M."/>
            <person name="Poon T.W."/>
            <person name="Priest M."/>
            <person name="Roberts A."/>
            <person name="Saif S."/>
            <person name="Shea T."/>
            <person name="Sisk P."/>
            <person name="Sykes S."/>
            <person name="Wortman J."/>
            <person name="Nusbaum C."/>
            <person name="Birren B."/>
        </authorList>
    </citation>
    <scope>NUCLEOTIDE SEQUENCE [LARGE SCALE GENOMIC DNA]</scope>
    <source>
        <strain evidence="6 7">P10297</strain>
    </source>
</reference>
<dbReference type="InterPro" id="IPR011009">
    <property type="entry name" value="Kinase-like_dom_sf"/>
</dbReference>